<accession>A0AAN6V220</accession>
<gene>
    <name evidence="2" type="ORF">C8A04DRAFT_12323</name>
</gene>
<protein>
    <submittedName>
        <fullName evidence="2">Uncharacterized protein</fullName>
    </submittedName>
</protein>
<name>A0AAN6V220_9PEZI</name>
<evidence type="ECO:0000313" key="3">
    <source>
        <dbReference type="Proteomes" id="UP001302676"/>
    </source>
</evidence>
<evidence type="ECO:0000256" key="1">
    <source>
        <dbReference type="SAM" id="MobiDB-lite"/>
    </source>
</evidence>
<sequence length="605" mass="66380">MAEQNPLVGGGTHKGLSPAPKTFITHTFPTIHQNTIIVAATHPTVQTGEQTRDGWFLSDFYAFNYLLNGSAEDQTWLTAAKPERLVEKYGNFLHGSPDGDRKVVLSRDLIDSGITPVTLVEPAKMNDRFLSEVNEASLRAKKSGYPLLLMVFCHDVQGHYLCLDNGTRKKGISIVRLKAALEPGVSVTLLTTACFSGGWAVTPELNTTTMAAAQPEGESISWQMSSSMGRACGSVFAGATISTLSDASTPLLGQGSSSEAPTGETCLQPEEPTALQTETYNEFCRSITDVLGARGLSGLLSDDFTFSAQDDKWEYSWTRRSGIPLAHFKERWEKLPTYPHQPTADNNQTTPAAHFTGGADANTVVEEITHATVQSRVTSMAKLFLEILCPGDWNMEQNVAVGGGLFEFINNHPNAPSASEVSDMIRFRWNACFLVDRFVDDHNLDRPDGKICVLWHAQEHPAAMQVKYGREGWQARYSPVRQALVEGGAMIEPADHQGPVFYRPLTYMATAIAETCTTEEATKGMVREYCEYVASIRKFYLDRVVESTAVRGRGRKWLESIDRRLRRSLSPSKGLRPSTAARPSVGETDNASPGSNKLGNAPNLY</sequence>
<proteinExistence type="predicted"/>
<dbReference type="Proteomes" id="UP001302676">
    <property type="component" value="Unassembled WGS sequence"/>
</dbReference>
<dbReference type="GeneID" id="87813916"/>
<dbReference type="AlphaFoldDB" id="A0AAN6V220"/>
<feature type="region of interest" description="Disordered" evidence="1">
    <location>
        <begin position="569"/>
        <end position="605"/>
    </location>
</feature>
<evidence type="ECO:0000313" key="2">
    <source>
        <dbReference type="EMBL" id="KAK4143418.1"/>
    </source>
</evidence>
<keyword evidence="3" id="KW-1185">Reference proteome</keyword>
<comment type="caution">
    <text evidence="2">The sequence shown here is derived from an EMBL/GenBank/DDBJ whole genome shotgun (WGS) entry which is preliminary data.</text>
</comment>
<reference evidence="2" key="2">
    <citation type="submission" date="2023-05" db="EMBL/GenBank/DDBJ databases">
        <authorList>
            <consortium name="Lawrence Berkeley National Laboratory"/>
            <person name="Steindorff A."/>
            <person name="Hensen N."/>
            <person name="Bonometti L."/>
            <person name="Westerberg I."/>
            <person name="Brannstrom I.O."/>
            <person name="Guillou S."/>
            <person name="Cros-Aarteil S."/>
            <person name="Calhoun S."/>
            <person name="Haridas S."/>
            <person name="Kuo A."/>
            <person name="Mondo S."/>
            <person name="Pangilinan J."/>
            <person name="Riley R."/>
            <person name="Labutti K."/>
            <person name="Andreopoulos B."/>
            <person name="Lipzen A."/>
            <person name="Chen C."/>
            <person name="Yanf M."/>
            <person name="Daum C."/>
            <person name="Ng V."/>
            <person name="Clum A."/>
            <person name="Ohm R."/>
            <person name="Martin F."/>
            <person name="Silar P."/>
            <person name="Natvig D."/>
            <person name="Lalanne C."/>
            <person name="Gautier V."/>
            <person name="Ament-Velasquez S.L."/>
            <person name="Kruys A."/>
            <person name="Hutchinson M.I."/>
            <person name="Powell A.J."/>
            <person name="Barry K."/>
            <person name="Miller A.N."/>
            <person name="Grigoriev I.V."/>
            <person name="Debuchy R."/>
            <person name="Gladieux P."/>
            <person name="Thoren M.H."/>
            <person name="Johannesson H."/>
        </authorList>
    </citation>
    <scope>NUCLEOTIDE SEQUENCE</scope>
    <source>
        <strain evidence="2">CBS 141.50</strain>
    </source>
</reference>
<feature type="compositionally biased region" description="Polar residues" evidence="1">
    <location>
        <begin position="587"/>
        <end position="598"/>
    </location>
</feature>
<dbReference type="EMBL" id="MU853586">
    <property type="protein sequence ID" value="KAK4143418.1"/>
    <property type="molecule type" value="Genomic_DNA"/>
</dbReference>
<reference evidence="2" key="1">
    <citation type="journal article" date="2023" name="Mol. Phylogenet. Evol.">
        <title>Genome-scale phylogeny and comparative genomics of the fungal order Sordariales.</title>
        <authorList>
            <person name="Hensen N."/>
            <person name="Bonometti L."/>
            <person name="Westerberg I."/>
            <person name="Brannstrom I.O."/>
            <person name="Guillou S."/>
            <person name="Cros-Aarteil S."/>
            <person name="Calhoun S."/>
            <person name="Haridas S."/>
            <person name="Kuo A."/>
            <person name="Mondo S."/>
            <person name="Pangilinan J."/>
            <person name="Riley R."/>
            <person name="LaButti K."/>
            <person name="Andreopoulos B."/>
            <person name="Lipzen A."/>
            <person name="Chen C."/>
            <person name="Yan M."/>
            <person name="Daum C."/>
            <person name="Ng V."/>
            <person name="Clum A."/>
            <person name="Steindorff A."/>
            <person name="Ohm R.A."/>
            <person name="Martin F."/>
            <person name="Silar P."/>
            <person name="Natvig D.O."/>
            <person name="Lalanne C."/>
            <person name="Gautier V."/>
            <person name="Ament-Velasquez S.L."/>
            <person name="Kruys A."/>
            <person name="Hutchinson M.I."/>
            <person name="Powell A.J."/>
            <person name="Barry K."/>
            <person name="Miller A.N."/>
            <person name="Grigoriev I.V."/>
            <person name="Debuchy R."/>
            <person name="Gladieux P."/>
            <person name="Hiltunen Thoren M."/>
            <person name="Johannesson H."/>
        </authorList>
    </citation>
    <scope>NUCLEOTIDE SEQUENCE</scope>
    <source>
        <strain evidence="2">CBS 141.50</strain>
    </source>
</reference>
<organism evidence="2 3">
    <name type="scientific">Dichotomopilus funicola</name>
    <dbReference type="NCBI Taxonomy" id="1934379"/>
    <lineage>
        <taxon>Eukaryota</taxon>
        <taxon>Fungi</taxon>
        <taxon>Dikarya</taxon>
        <taxon>Ascomycota</taxon>
        <taxon>Pezizomycotina</taxon>
        <taxon>Sordariomycetes</taxon>
        <taxon>Sordariomycetidae</taxon>
        <taxon>Sordariales</taxon>
        <taxon>Chaetomiaceae</taxon>
        <taxon>Dichotomopilus</taxon>
    </lineage>
</organism>
<dbReference type="RefSeq" id="XP_062636789.1">
    <property type="nucleotide sequence ID" value="XM_062777303.1"/>
</dbReference>